<dbReference type="AlphaFoldDB" id="A0A7J7IP66"/>
<gene>
    <name evidence="2" type="ORF">F1559_004294</name>
</gene>
<feature type="compositionally biased region" description="Basic and acidic residues" evidence="1">
    <location>
        <begin position="200"/>
        <end position="209"/>
    </location>
</feature>
<accession>A0A7J7IP66</accession>
<dbReference type="Proteomes" id="UP000530660">
    <property type="component" value="Unassembled WGS sequence"/>
</dbReference>
<feature type="region of interest" description="Disordered" evidence="1">
    <location>
        <begin position="199"/>
        <end position="235"/>
    </location>
</feature>
<proteinExistence type="predicted"/>
<reference evidence="2 3" key="1">
    <citation type="journal article" date="2020" name="J. Phycol.">
        <title>Comparative genome analysis reveals Cyanidiococcus gen. nov., a new extremophilic red algal genus sister to Cyanidioschyzon (Cyanidioschyzonaceae, Rhodophyta).</title>
        <authorList>
            <person name="Liu S.-L."/>
            <person name="Chiang Y.-R."/>
            <person name="Yoon H.S."/>
            <person name="Fu H.-Y."/>
        </authorList>
    </citation>
    <scope>NUCLEOTIDE SEQUENCE [LARGE SCALE GENOMIC DNA]</scope>
    <source>
        <strain evidence="2 3">THAL066</strain>
    </source>
</reference>
<organism evidence="2 3">
    <name type="scientific">Cyanidiococcus yangmingshanensis</name>
    <dbReference type="NCBI Taxonomy" id="2690220"/>
    <lineage>
        <taxon>Eukaryota</taxon>
        <taxon>Rhodophyta</taxon>
        <taxon>Bangiophyceae</taxon>
        <taxon>Cyanidiales</taxon>
        <taxon>Cyanidiaceae</taxon>
        <taxon>Cyanidiococcus</taxon>
    </lineage>
</organism>
<keyword evidence="3" id="KW-1185">Reference proteome</keyword>
<feature type="compositionally biased region" description="Basic and acidic residues" evidence="1">
    <location>
        <begin position="218"/>
        <end position="235"/>
    </location>
</feature>
<evidence type="ECO:0000256" key="1">
    <source>
        <dbReference type="SAM" id="MobiDB-lite"/>
    </source>
</evidence>
<sequence length="235" mass="27068">MIDRKEAYSPTDSNLIQRVWKTVTEYAGLKLWGTASPRWRLHEFRSEKEAIREPLLSGIPVLFVLAVRGCRYCEFTRRLFERSVNVPVLPNERQQATSKDAWLIGDSVQVVWVDCGRSPEAEAFCEARQPRTVPYVELAFPLATEESFAERGYNTVEFSRETWDWSVIGLRAFLRACGVLPPPGLPPWLYERWQQTRRTRTYEPSRQNDDGPVLAPGHSKDSRLSDADETHQTVP</sequence>
<dbReference type="OrthoDB" id="10374800at2759"/>
<name>A0A7J7IP66_9RHOD</name>
<evidence type="ECO:0000313" key="3">
    <source>
        <dbReference type="Proteomes" id="UP000530660"/>
    </source>
</evidence>
<evidence type="ECO:0000313" key="2">
    <source>
        <dbReference type="EMBL" id="KAF6004935.1"/>
    </source>
</evidence>
<dbReference type="EMBL" id="VWRR01000002">
    <property type="protein sequence ID" value="KAF6004935.1"/>
    <property type="molecule type" value="Genomic_DNA"/>
</dbReference>
<comment type="caution">
    <text evidence="2">The sequence shown here is derived from an EMBL/GenBank/DDBJ whole genome shotgun (WGS) entry which is preliminary data.</text>
</comment>
<protein>
    <submittedName>
        <fullName evidence="2">Uncharacterized protein</fullName>
    </submittedName>
</protein>